<accession>B0XVT4</accession>
<dbReference type="AlphaFoldDB" id="B0XVT4"/>
<organism evidence="1 2">
    <name type="scientific">Aspergillus fumigatus (strain CBS 144.89 / FGSC A1163 / CEA10)</name>
    <name type="common">Neosartorya fumigata</name>
    <dbReference type="NCBI Taxonomy" id="451804"/>
    <lineage>
        <taxon>Eukaryota</taxon>
        <taxon>Fungi</taxon>
        <taxon>Dikarya</taxon>
        <taxon>Ascomycota</taxon>
        <taxon>Pezizomycotina</taxon>
        <taxon>Eurotiomycetes</taxon>
        <taxon>Eurotiomycetidae</taxon>
        <taxon>Eurotiales</taxon>
        <taxon>Aspergillaceae</taxon>
        <taxon>Aspergillus</taxon>
        <taxon>Aspergillus subgen. Fumigati</taxon>
    </lineage>
</organism>
<evidence type="ECO:0000313" key="1">
    <source>
        <dbReference type="EMBL" id="EDP54217.1"/>
    </source>
</evidence>
<dbReference type="Proteomes" id="UP000001699">
    <property type="component" value="Unassembled WGS sequence"/>
</dbReference>
<proteinExistence type="predicted"/>
<dbReference type="VEuPathDB" id="FungiDB:AFUB_022690"/>
<dbReference type="HOGENOM" id="CLU_3049904_0_0_1"/>
<sequence>MRQLVQYWLDGSPASNHWRTPVTFALIPPHHHHHHHRHLQSPFYPLFCLLQKMD</sequence>
<gene>
    <name evidence="1" type="ORF">AFUB_022690</name>
</gene>
<keyword evidence="2" id="KW-1185">Reference proteome</keyword>
<reference evidence="1 2" key="1">
    <citation type="journal article" date="2008" name="PLoS Genet.">
        <title>Genomic islands in the pathogenic filamentous fungus Aspergillus fumigatus.</title>
        <authorList>
            <person name="Fedorova N.D."/>
            <person name="Khaldi N."/>
            <person name="Joardar V.S."/>
            <person name="Maiti R."/>
            <person name="Amedeo P."/>
            <person name="Anderson M.J."/>
            <person name="Crabtree J."/>
            <person name="Silva J.C."/>
            <person name="Badger J.H."/>
            <person name="Albarraq A."/>
            <person name="Angiuoli S."/>
            <person name="Bussey H."/>
            <person name="Bowyer P."/>
            <person name="Cotty P.J."/>
            <person name="Dyer P.S."/>
            <person name="Egan A."/>
            <person name="Galens K."/>
            <person name="Fraser-Liggett C.M."/>
            <person name="Haas B.J."/>
            <person name="Inman J.M."/>
            <person name="Kent R."/>
            <person name="Lemieux S."/>
            <person name="Malavazi I."/>
            <person name="Orvis J."/>
            <person name="Roemer T."/>
            <person name="Ronning C.M."/>
            <person name="Sundaram J.P."/>
            <person name="Sutton G."/>
            <person name="Turner G."/>
            <person name="Venter J.C."/>
            <person name="White O.R."/>
            <person name="Whitty B.R."/>
            <person name="Youngman P."/>
            <person name="Wolfe K.H."/>
            <person name="Goldman G.H."/>
            <person name="Wortman J.R."/>
            <person name="Jiang B."/>
            <person name="Denning D.W."/>
            <person name="Nierman W.C."/>
        </authorList>
    </citation>
    <scope>NUCLEOTIDE SEQUENCE [LARGE SCALE GENOMIC DNA]</scope>
    <source>
        <strain evidence="2">CBS 144.89 / FGSC A1163 / CEA10</strain>
    </source>
</reference>
<dbReference type="EMBL" id="DS499595">
    <property type="protein sequence ID" value="EDP54217.1"/>
    <property type="molecule type" value="Genomic_DNA"/>
</dbReference>
<protein>
    <submittedName>
        <fullName evidence="1">Uncharacterized protein</fullName>
    </submittedName>
</protein>
<evidence type="ECO:0000313" key="2">
    <source>
        <dbReference type="Proteomes" id="UP000001699"/>
    </source>
</evidence>
<name>B0XVT4_ASPFC</name>